<dbReference type="AlphaFoldDB" id="A0A7Z0E6W6"/>
<organism evidence="1 2">
    <name type="scientific">Nesterenkonia sandarakina</name>
    <dbReference type="NCBI Taxonomy" id="272918"/>
    <lineage>
        <taxon>Bacteria</taxon>
        <taxon>Bacillati</taxon>
        <taxon>Actinomycetota</taxon>
        <taxon>Actinomycetes</taxon>
        <taxon>Micrococcales</taxon>
        <taxon>Micrococcaceae</taxon>
        <taxon>Nesterenkonia</taxon>
    </lineage>
</organism>
<evidence type="ECO:0000313" key="1">
    <source>
        <dbReference type="EMBL" id="NYJ15984.1"/>
    </source>
</evidence>
<reference evidence="1 2" key="1">
    <citation type="submission" date="2020-07" db="EMBL/GenBank/DDBJ databases">
        <title>Sequencing the genomes of 1000 actinobacteria strains.</title>
        <authorList>
            <person name="Klenk H.-P."/>
        </authorList>
    </citation>
    <scope>NUCLEOTIDE SEQUENCE [LARGE SCALE GENOMIC DNA]</scope>
    <source>
        <strain evidence="1 2">DSM 15664</strain>
    </source>
</reference>
<evidence type="ECO:0000313" key="2">
    <source>
        <dbReference type="Proteomes" id="UP000560069"/>
    </source>
</evidence>
<protein>
    <submittedName>
        <fullName evidence="1">Uncharacterized protein</fullName>
    </submittedName>
</protein>
<dbReference type="RefSeq" id="WP_179441012.1">
    <property type="nucleotide sequence ID" value="NZ_BAAALK010000008.1"/>
</dbReference>
<proteinExistence type="predicted"/>
<accession>A0A7Z0E6W6</accession>
<dbReference type="EMBL" id="JACCFQ010000001">
    <property type="protein sequence ID" value="NYJ15984.1"/>
    <property type="molecule type" value="Genomic_DNA"/>
</dbReference>
<dbReference type="Proteomes" id="UP000560069">
    <property type="component" value="Unassembled WGS sequence"/>
</dbReference>
<comment type="caution">
    <text evidence="1">The sequence shown here is derived from an EMBL/GenBank/DDBJ whole genome shotgun (WGS) entry which is preliminary data.</text>
</comment>
<gene>
    <name evidence="1" type="ORF">HNR11_000518</name>
</gene>
<sequence length="62" mass="6754">MQQQITAKESELADLVAKRSQVLIDATEAGLNMSAIARAVGVAGPRLFNMRRGNPQWKTKAD</sequence>
<name>A0A7Z0E6W6_9MICC</name>
<keyword evidence="2" id="KW-1185">Reference proteome</keyword>